<keyword evidence="5" id="KW-1185">Reference proteome</keyword>
<dbReference type="InterPro" id="IPR038084">
    <property type="entry name" value="PduO/GlcC-like_sf"/>
</dbReference>
<dbReference type="InterPro" id="IPR002347">
    <property type="entry name" value="SDR_fam"/>
</dbReference>
<dbReference type="InterPro" id="IPR036291">
    <property type="entry name" value="NAD(P)-bd_dom_sf"/>
</dbReference>
<dbReference type="Gene3D" id="3.40.50.720">
    <property type="entry name" value="NAD(P)-binding Rossmann-like Domain"/>
    <property type="match status" value="1"/>
</dbReference>
<dbReference type="PRINTS" id="PR00081">
    <property type="entry name" value="GDHRDH"/>
</dbReference>
<dbReference type="SUPFAM" id="SSF143744">
    <property type="entry name" value="GlcG-like"/>
    <property type="match status" value="1"/>
</dbReference>
<dbReference type="PROSITE" id="PS00061">
    <property type="entry name" value="ADH_SHORT"/>
    <property type="match status" value="1"/>
</dbReference>
<dbReference type="PANTHER" id="PTHR42901">
    <property type="entry name" value="ALCOHOL DEHYDROGENASE"/>
    <property type="match status" value="1"/>
</dbReference>
<dbReference type="InterPro" id="IPR005624">
    <property type="entry name" value="PduO/GlcC-like"/>
</dbReference>
<gene>
    <name evidence="4" type="ORF">BCAM1682</name>
</gene>
<evidence type="ECO:0000256" key="2">
    <source>
        <dbReference type="ARBA" id="ARBA00023002"/>
    </source>
</evidence>
<dbReference type="GO" id="GO:0016491">
    <property type="term" value="F:oxidoreductase activity"/>
    <property type="evidence" value="ECO:0007669"/>
    <property type="project" value="UniProtKB-KW"/>
</dbReference>
<dbReference type="EMBL" id="AM747721">
    <property type="protein sequence ID" value="CAR55539.1"/>
    <property type="molecule type" value="Genomic_DNA"/>
</dbReference>
<name>B4EKT2_BURCJ</name>
<dbReference type="eggNOG" id="COG3193">
    <property type="taxonomic scope" value="Bacteria"/>
</dbReference>
<organism evidence="4 5">
    <name type="scientific">Burkholderia cenocepacia (strain ATCC BAA-245 / DSM 16553 / LMG 16656 / NCTC 13227 / J2315 / CF5610)</name>
    <name type="common">Burkholderia cepacia (strain J2315)</name>
    <dbReference type="NCBI Taxonomy" id="216591"/>
    <lineage>
        <taxon>Bacteria</taxon>
        <taxon>Pseudomonadati</taxon>
        <taxon>Pseudomonadota</taxon>
        <taxon>Betaproteobacteria</taxon>
        <taxon>Burkholderiales</taxon>
        <taxon>Burkholderiaceae</taxon>
        <taxon>Burkholderia</taxon>
        <taxon>Burkholderia cepacia complex</taxon>
    </lineage>
</organism>
<dbReference type="SUPFAM" id="SSF51735">
    <property type="entry name" value="NAD(P)-binding Rossmann-fold domains"/>
    <property type="match status" value="1"/>
</dbReference>
<reference evidence="4 5" key="1">
    <citation type="journal article" date="2009" name="J. Bacteriol.">
        <title>The genome of Burkholderia cenocepacia J2315, an epidemic pathogen of cystic fibrosis patients.</title>
        <authorList>
            <person name="Holden M.T."/>
            <person name="Seth-Smith H.M."/>
            <person name="Crossman L.C."/>
            <person name="Sebaihia M."/>
            <person name="Bentley S.D."/>
            <person name="Cerdeno-Tarraga A.M."/>
            <person name="Thomson N.R."/>
            <person name="Bason N."/>
            <person name="Quail M.A."/>
            <person name="Sharp S."/>
            <person name="Cherevach I."/>
            <person name="Churcher C."/>
            <person name="Goodhead I."/>
            <person name="Hauser H."/>
            <person name="Holroyd N."/>
            <person name="Mungall K."/>
            <person name="Scott P."/>
            <person name="Walker D."/>
            <person name="White B."/>
            <person name="Rose H."/>
            <person name="Iversen P."/>
            <person name="Mil-Homens D."/>
            <person name="Rocha E.P."/>
            <person name="Fialho A.M."/>
            <person name="Baldwin A."/>
            <person name="Dowson C."/>
            <person name="Barrell B.G."/>
            <person name="Govan J.R."/>
            <person name="Vandamme P."/>
            <person name="Hart C.A."/>
            <person name="Mahenthiralingam E."/>
            <person name="Parkhill J."/>
        </authorList>
    </citation>
    <scope>NUCLEOTIDE SEQUENCE [LARGE SCALE GENOMIC DNA]</scope>
    <source>
        <strain evidence="5">ATCC BAA-245 / DSM 16553 / LMG 16656 / NCTC 13227 / J2315 / CF5610</strain>
    </source>
</reference>
<evidence type="ECO:0000313" key="4">
    <source>
        <dbReference type="EMBL" id="CAR55539.1"/>
    </source>
</evidence>
<dbReference type="CDD" id="cd05374">
    <property type="entry name" value="17beta-HSD-like_SDR_c"/>
    <property type="match status" value="1"/>
</dbReference>
<dbReference type="InterPro" id="IPR020904">
    <property type="entry name" value="Sc_DH/Rdtase_CS"/>
</dbReference>
<keyword evidence="2" id="KW-0560">Oxidoreductase</keyword>
<dbReference type="BioCyc" id="BCEN216591:G1G1V-5713-MONOMER"/>
<dbReference type="PRINTS" id="PR00080">
    <property type="entry name" value="SDRFAMILY"/>
</dbReference>
<sequence>MNPLTAALPLTVARRTIDAALAHAASLQVAGVAIAIVDAGANLLAFVRTDDCFLGATDLAQRKALTAVRFRASTGALGAMSGDGPLRGIEHSHGGLVTFGGGEPLVDGDGRCVGAIGISGGSVDEDTAIAQHCRDLFQATFHSQGKHMAQKRILITGAGTGFGREVALRLAERGHDVTAGVRATAEIDDVAAAAAQRGTTLRAIRLDVTSAHDRARAAELDIDVLVNNAGVGEAGALVDLPVEIVRALFDVNVFGPLELTQQIARGMLARRHGKIVFVSSIAGLITGPFTGAYCASKHAIESVAEAMHAELAPHGIRVAVVNPGPYRTGFNDRMMETTRRWHDPAVHTVTPERLTFPLEQHDPEEMVAKMVDVIDGDGGAFRNLLPAASEAFVRAEQARAWERQQ</sequence>
<dbReference type="PANTHER" id="PTHR42901:SF1">
    <property type="entry name" value="ALCOHOL DEHYDROGENASE"/>
    <property type="match status" value="1"/>
</dbReference>
<accession>B4EKT2</accession>
<dbReference type="NCBIfam" id="NF006776">
    <property type="entry name" value="PRK09291.1"/>
    <property type="match status" value="1"/>
</dbReference>
<dbReference type="Gene3D" id="3.30.450.150">
    <property type="entry name" value="Haem-degrading domain"/>
    <property type="match status" value="1"/>
</dbReference>
<protein>
    <submittedName>
        <fullName evidence="4">Short-chain dehydrogenase/reductase</fullName>
    </submittedName>
</protein>
<comment type="similarity">
    <text evidence="1 3">Belongs to the short-chain dehydrogenases/reductases (SDR) family.</text>
</comment>
<dbReference type="HOGENOM" id="CLU_679116_0_0_4"/>
<dbReference type="KEGG" id="bcj:BCAM1682"/>
<proteinExistence type="inferred from homology"/>
<evidence type="ECO:0000256" key="3">
    <source>
        <dbReference type="RuleBase" id="RU000363"/>
    </source>
</evidence>
<dbReference type="Pfam" id="PF03928">
    <property type="entry name" value="HbpS-like"/>
    <property type="match status" value="1"/>
</dbReference>
<dbReference type="Pfam" id="PF00106">
    <property type="entry name" value="adh_short"/>
    <property type="match status" value="1"/>
</dbReference>
<evidence type="ECO:0000313" key="5">
    <source>
        <dbReference type="Proteomes" id="UP000001035"/>
    </source>
</evidence>
<dbReference type="eggNOG" id="COG0300">
    <property type="taxonomic scope" value="Bacteria"/>
</dbReference>
<dbReference type="Proteomes" id="UP000001035">
    <property type="component" value="Chromosome 2"/>
</dbReference>
<evidence type="ECO:0000256" key="1">
    <source>
        <dbReference type="ARBA" id="ARBA00006484"/>
    </source>
</evidence>
<dbReference type="AlphaFoldDB" id="B4EKT2"/>